<keyword evidence="1" id="KW-0812">Transmembrane</keyword>
<keyword evidence="1" id="KW-1133">Transmembrane helix</keyword>
<feature type="transmembrane region" description="Helical" evidence="1">
    <location>
        <begin position="119"/>
        <end position="146"/>
    </location>
</feature>
<comment type="caution">
    <text evidence="2">The sequence shown here is derived from an EMBL/GenBank/DDBJ whole genome shotgun (WGS) entry which is preliminary data.</text>
</comment>
<protein>
    <recommendedName>
        <fullName evidence="4">Transmembrane protein 69</fullName>
    </recommendedName>
</protein>
<evidence type="ECO:0008006" key="4">
    <source>
        <dbReference type="Google" id="ProtNLM"/>
    </source>
</evidence>
<dbReference type="PANTHER" id="PTHR15887">
    <property type="entry name" value="TRANSMEMBRANE PROTEIN 69"/>
    <property type="match status" value="1"/>
</dbReference>
<accession>A0AAV1I984</accession>
<evidence type="ECO:0000313" key="3">
    <source>
        <dbReference type="Proteomes" id="UP001314263"/>
    </source>
</evidence>
<feature type="transmembrane region" description="Helical" evidence="1">
    <location>
        <begin position="158"/>
        <end position="183"/>
    </location>
</feature>
<proteinExistence type="predicted"/>
<keyword evidence="1" id="KW-0472">Membrane</keyword>
<feature type="transmembrane region" description="Helical" evidence="1">
    <location>
        <begin position="75"/>
        <end position="98"/>
    </location>
</feature>
<sequence length="192" mass="19486">MSEDKADLDVGTAAAAAAQTMQQQPSAHGLQAAPQIAKVLGFAGAIPFLALSPPIAQSLPLLPADLVASAALLQLGYGASIASFLGGIHWALAMAEYGGPVASAKMASERYIWSVTPCLMAWPAVALQAGPGSLILGTVLGVVYAVDRSFAAKGLLPAWYMALRLPLTLAAVSGMAITLIGALMSPVPLPPQ</sequence>
<keyword evidence="3" id="KW-1185">Reference proteome</keyword>
<reference evidence="2 3" key="1">
    <citation type="submission" date="2023-10" db="EMBL/GenBank/DDBJ databases">
        <authorList>
            <person name="Maclean D."/>
            <person name="Macfadyen A."/>
        </authorList>
    </citation>
    <scope>NUCLEOTIDE SEQUENCE [LARGE SCALE GENOMIC DNA]</scope>
</reference>
<dbReference type="Proteomes" id="UP001314263">
    <property type="component" value="Unassembled WGS sequence"/>
</dbReference>
<organism evidence="2 3">
    <name type="scientific">Coccomyxa viridis</name>
    <dbReference type="NCBI Taxonomy" id="1274662"/>
    <lineage>
        <taxon>Eukaryota</taxon>
        <taxon>Viridiplantae</taxon>
        <taxon>Chlorophyta</taxon>
        <taxon>core chlorophytes</taxon>
        <taxon>Trebouxiophyceae</taxon>
        <taxon>Trebouxiophyceae incertae sedis</taxon>
        <taxon>Coccomyxaceae</taxon>
        <taxon>Coccomyxa</taxon>
    </lineage>
</organism>
<dbReference type="PANTHER" id="PTHR15887:SF1">
    <property type="entry name" value="TRANSMEMBRANE PROTEIN 69"/>
    <property type="match status" value="1"/>
</dbReference>
<dbReference type="Pfam" id="PF11911">
    <property type="entry name" value="DUF3429"/>
    <property type="match status" value="1"/>
</dbReference>
<dbReference type="InterPro" id="IPR021836">
    <property type="entry name" value="DUF3429"/>
</dbReference>
<evidence type="ECO:0000313" key="2">
    <source>
        <dbReference type="EMBL" id="CAK0783261.1"/>
    </source>
</evidence>
<evidence type="ECO:0000256" key="1">
    <source>
        <dbReference type="SAM" id="Phobius"/>
    </source>
</evidence>
<dbReference type="EMBL" id="CAUYUE010000008">
    <property type="protein sequence ID" value="CAK0783261.1"/>
    <property type="molecule type" value="Genomic_DNA"/>
</dbReference>
<dbReference type="AlphaFoldDB" id="A0AAV1I984"/>
<name>A0AAV1I984_9CHLO</name>
<gene>
    <name evidence="2" type="ORF">CVIRNUC_006460</name>
</gene>